<evidence type="ECO:0000256" key="3">
    <source>
        <dbReference type="ARBA" id="ARBA00022729"/>
    </source>
</evidence>
<dbReference type="InterPro" id="IPR033764">
    <property type="entry name" value="Sdr_B"/>
</dbReference>
<dbReference type="InterPro" id="IPR013373">
    <property type="entry name" value="Flagellin/pilin_N_arc"/>
</dbReference>
<feature type="domain" description="PKD" evidence="5">
    <location>
        <begin position="172"/>
        <end position="251"/>
    </location>
</feature>
<dbReference type="InterPro" id="IPR013783">
    <property type="entry name" value="Ig-like_fold"/>
</dbReference>
<evidence type="ECO:0000256" key="4">
    <source>
        <dbReference type="SAM" id="Phobius"/>
    </source>
</evidence>
<dbReference type="Pfam" id="PF17210">
    <property type="entry name" value="SdrD_B"/>
    <property type="match status" value="1"/>
</dbReference>
<keyword evidence="4" id="KW-0812">Transmembrane</keyword>
<comment type="subcellular location">
    <subcellularLocation>
        <location evidence="1">Secreted</location>
    </subcellularLocation>
</comment>
<feature type="transmembrane region" description="Helical" evidence="4">
    <location>
        <begin position="12"/>
        <end position="36"/>
    </location>
</feature>
<evidence type="ECO:0000256" key="1">
    <source>
        <dbReference type="ARBA" id="ARBA00004613"/>
    </source>
</evidence>
<gene>
    <name evidence="6" type="ORF">ASZ90_015719</name>
</gene>
<dbReference type="AlphaFoldDB" id="A0A0W8F1D6"/>
<name>A0A0W8F1D6_9ZZZZ</name>
<dbReference type="EMBL" id="LNQE01001636">
    <property type="protein sequence ID" value="KUG14633.1"/>
    <property type="molecule type" value="Genomic_DNA"/>
</dbReference>
<dbReference type="InterPro" id="IPR035986">
    <property type="entry name" value="PKD_dom_sf"/>
</dbReference>
<accession>A0A0W8F1D6</accession>
<evidence type="ECO:0000259" key="5">
    <source>
        <dbReference type="PROSITE" id="PS50093"/>
    </source>
</evidence>
<keyword evidence="4" id="KW-1133">Transmembrane helix</keyword>
<dbReference type="NCBIfam" id="TIGR02537">
    <property type="entry name" value="arch_flag_Nterm"/>
    <property type="match status" value="1"/>
</dbReference>
<reference evidence="6" key="1">
    <citation type="journal article" date="2015" name="Proc. Natl. Acad. Sci. U.S.A.">
        <title>Networks of energetic and metabolic interactions define dynamics in microbial communities.</title>
        <authorList>
            <person name="Embree M."/>
            <person name="Liu J.K."/>
            <person name="Al-Bassam M.M."/>
            <person name="Zengler K."/>
        </authorList>
    </citation>
    <scope>NUCLEOTIDE SEQUENCE</scope>
</reference>
<dbReference type="InterPro" id="IPR000601">
    <property type="entry name" value="PKD_dom"/>
</dbReference>
<dbReference type="CDD" id="cd00146">
    <property type="entry name" value="PKD"/>
    <property type="match status" value="1"/>
</dbReference>
<evidence type="ECO:0000256" key="2">
    <source>
        <dbReference type="ARBA" id="ARBA00022525"/>
    </source>
</evidence>
<dbReference type="SUPFAM" id="SSF49299">
    <property type="entry name" value="PKD domain"/>
    <property type="match status" value="1"/>
</dbReference>
<proteinExistence type="predicted"/>
<organism evidence="6">
    <name type="scientific">hydrocarbon metagenome</name>
    <dbReference type="NCBI Taxonomy" id="938273"/>
    <lineage>
        <taxon>unclassified sequences</taxon>
        <taxon>metagenomes</taxon>
        <taxon>ecological metagenomes</taxon>
    </lineage>
</organism>
<dbReference type="PROSITE" id="PS50093">
    <property type="entry name" value="PKD"/>
    <property type="match status" value="1"/>
</dbReference>
<dbReference type="InterPro" id="IPR012859">
    <property type="entry name" value="Pilin_N_archaeal"/>
</dbReference>
<dbReference type="SMART" id="SM00089">
    <property type="entry name" value="PKD"/>
    <property type="match status" value="1"/>
</dbReference>
<keyword evidence="4" id="KW-0472">Membrane</keyword>
<dbReference type="Pfam" id="PF07790">
    <property type="entry name" value="Pilin_N"/>
    <property type="match status" value="1"/>
</dbReference>
<evidence type="ECO:0000313" key="6">
    <source>
        <dbReference type="EMBL" id="KUG14633.1"/>
    </source>
</evidence>
<comment type="caution">
    <text evidence="6">The sequence shown here is derived from an EMBL/GenBank/DDBJ whole genome shotgun (WGS) entry which is preliminary data.</text>
</comment>
<dbReference type="Gene3D" id="2.60.40.10">
    <property type="entry name" value="Immunoglobulins"/>
    <property type="match status" value="2"/>
</dbReference>
<keyword evidence="3" id="KW-0732">Signal</keyword>
<dbReference type="GO" id="GO:0005576">
    <property type="term" value="C:extracellular region"/>
    <property type="evidence" value="ECO:0007669"/>
    <property type="project" value="UniProtKB-SubCell"/>
</dbReference>
<protein>
    <submittedName>
        <fullName evidence="6">Cell surface protein</fullName>
    </submittedName>
</protein>
<dbReference type="FunFam" id="2.60.40.10:FF:000270">
    <property type="entry name" value="Cell surface protein"/>
    <property type="match status" value="1"/>
</dbReference>
<keyword evidence="2" id="KW-0964">Secreted</keyword>
<dbReference type="SUPFAM" id="SSF117074">
    <property type="entry name" value="Hypothetical protein PA1324"/>
    <property type="match status" value="1"/>
</dbReference>
<dbReference type="Pfam" id="PF18911">
    <property type="entry name" value="PKD_4"/>
    <property type="match status" value="1"/>
</dbReference>
<dbReference type="InterPro" id="IPR022409">
    <property type="entry name" value="PKD/Chitinase_dom"/>
</dbReference>
<sequence>MIPENERALSELIGTILVIILVIAIAGIIAALVFGWSIPLQRTPYFVSEAEAIDNASVVRLFHAQGDPVSLYPGATQGLPMKMTLASGPYFYEVAPLPSAAEKGWRAGETLYLFRNASGVWIADSPALIQDSTGFAPGHWRLSLVDITSNVLIVQHTLDLAGDGDGPVPLPPVAEFTANVTTGTAPLVVQFTDLSMSLIISWSWNFGDSGTSSAQNPVRMYALPGSYSVTLTVTNSSGIGSITKNGYIVVTPPVLPDGTIAGYTWNDLNGNGMWDAGEPGLGGWTIQLYDRTGSQIETLLATTLTDPNGYYSFTGLVYTPASQGMYAVREIVQPGWIKTHPATEYHFIGLNNDNKYIGGINFGNMIL</sequence>